<keyword evidence="5 6" id="KW-0472">Membrane</keyword>
<evidence type="ECO:0000256" key="3">
    <source>
        <dbReference type="ARBA" id="ARBA00022692"/>
    </source>
</evidence>
<keyword evidence="3 6" id="KW-0812">Transmembrane</keyword>
<sequence>MNYSFFDFLTLIGSLGLFLFGMKMMSEALQKVAGDRMRKILSAMTSNRFLGVLTGFLVTAIIQSSSATTVMVVSFVNAGLMSLVESIGVIMGANIGTTITGWMITLLGFKVKISAYALPMIGLGLPLIFSKNSSRRSWGEFLVGFALLFLGLEYLKGSVPNIKESPEVLSFLQNYTQLGFGSTLIFLFIGTLLTVVIQSSSATMALTFVMCNQGWIPFHLAAAMVMGENIGTTITANLAASVGNVSAKRAARVHLLFNLMGVTWMLIVFPWFVDAIDHFVSKSNGGISPSQSAAAVPTALSIFHTSFNVINVLVFIWFVPVFEKVVKRMIPASELEEEEFRLKFITTGMLSTSELSILQARKEVHWFGKHSQKMFGFIRKLMGQNKDSKFSKQFARIEKYEGICDNIEVEIANYLAQVNQGKLSDVGRKRVRSMLKLVDDLESIGDCNYNLAKTINRMRNANVKFSDEILKKLELMFNLVDEALNVMVTNLDDASEDIHVTKAKQIENEINNYRNQLKVEHLDNFKNGVYTYEAGIIFNDLFSECEKLADYAINVTEALAEVNPQ</sequence>
<gene>
    <name evidence="7" type="ORF">KEM09_13910</name>
</gene>
<feature type="transmembrane region" description="Helical" evidence="6">
    <location>
        <begin position="52"/>
        <end position="75"/>
    </location>
</feature>
<dbReference type="InterPro" id="IPR038078">
    <property type="entry name" value="PhoU-like_sf"/>
</dbReference>
<proteinExistence type="predicted"/>
<keyword evidence="4 6" id="KW-1133">Transmembrane helix</keyword>
<reference evidence="7 8" key="1">
    <citation type="journal article" date="2014" name="Int. J. Syst. Evol. Microbiol.">
        <title>Carboxylicivirga gen. nov. in the family Marinilabiliaceae with two novel species, Carboxylicivirga mesophila sp. nov. and Carboxylicivirga taeanensis sp. nov., and reclassification of Cytophaga fermentans as Saccharicrinis fermentans gen. nov., comb. nov.</title>
        <authorList>
            <person name="Yang S.H."/>
            <person name="Seo H.S."/>
            <person name="Woo J.H."/>
            <person name="Oh H.M."/>
            <person name="Jang H."/>
            <person name="Lee J.H."/>
            <person name="Kim S.J."/>
            <person name="Kwon K.K."/>
        </authorList>
    </citation>
    <scope>NUCLEOTIDE SEQUENCE [LARGE SCALE GENOMIC DNA]</scope>
    <source>
        <strain evidence="7 8">JCM 18290</strain>
    </source>
</reference>
<feature type="transmembrane region" description="Helical" evidence="6">
    <location>
        <begin position="175"/>
        <end position="197"/>
    </location>
</feature>
<dbReference type="Gene3D" id="1.20.58.220">
    <property type="entry name" value="Phosphate transport system protein phou homolog 2, domain 2"/>
    <property type="match status" value="1"/>
</dbReference>
<evidence type="ECO:0000313" key="8">
    <source>
        <dbReference type="Proteomes" id="UP000721861"/>
    </source>
</evidence>
<dbReference type="PANTHER" id="PTHR10010:SF46">
    <property type="entry name" value="SODIUM-DEPENDENT PHOSPHATE TRANSPORT PROTEIN 2B"/>
    <property type="match status" value="1"/>
</dbReference>
<evidence type="ECO:0000256" key="1">
    <source>
        <dbReference type="ARBA" id="ARBA00004651"/>
    </source>
</evidence>
<dbReference type="Proteomes" id="UP000721861">
    <property type="component" value="Unassembled WGS sequence"/>
</dbReference>
<feature type="transmembrane region" description="Helical" evidence="6">
    <location>
        <begin position="293"/>
        <end position="319"/>
    </location>
</feature>
<dbReference type="RefSeq" id="WP_212229202.1">
    <property type="nucleotide sequence ID" value="NZ_JAGUCN010000016.1"/>
</dbReference>
<dbReference type="NCBIfam" id="NF037997">
    <property type="entry name" value="Na_Pi_symport"/>
    <property type="match status" value="1"/>
</dbReference>
<accession>A0ABS5KCE0</accession>
<organism evidence="7 8">
    <name type="scientific">Carboxylicivirga mesophila</name>
    <dbReference type="NCBI Taxonomy" id="1166478"/>
    <lineage>
        <taxon>Bacteria</taxon>
        <taxon>Pseudomonadati</taxon>
        <taxon>Bacteroidota</taxon>
        <taxon>Bacteroidia</taxon>
        <taxon>Marinilabiliales</taxon>
        <taxon>Marinilabiliaceae</taxon>
        <taxon>Carboxylicivirga</taxon>
    </lineage>
</organism>
<evidence type="ECO:0000256" key="2">
    <source>
        <dbReference type="ARBA" id="ARBA00022475"/>
    </source>
</evidence>
<feature type="transmembrane region" description="Helical" evidence="6">
    <location>
        <begin position="87"/>
        <end position="107"/>
    </location>
</feature>
<name>A0ABS5KCE0_9BACT</name>
<protein>
    <submittedName>
        <fullName evidence="7">Na/Pi cotransporter family protein</fullName>
    </submittedName>
</protein>
<feature type="transmembrane region" description="Helical" evidence="6">
    <location>
        <begin position="255"/>
        <end position="273"/>
    </location>
</feature>
<dbReference type="Pfam" id="PF02690">
    <property type="entry name" value="Na_Pi_cotrans"/>
    <property type="match status" value="2"/>
</dbReference>
<dbReference type="InterPro" id="IPR004633">
    <property type="entry name" value="NaPi_cotrn-rel/YqeW-like"/>
</dbReference>
<evidence type="ECO:0000256" key="5">
    <source>
        <dbReference type="ARBA" id="ARBA00023136"/>
    </source>
</evidence>
<dbReference type="NCBIfam" id="TIGR00704">
    <property type="entry name" value="NaPi_cotrn_rel"/>
    <property type="match status" value="1"/>
</dbReference>
<comment type="subcellular location">
    <subcellularLocation>
        <location evidence="1">Cell membrane</location>
        <topology evidence="1">Multi-pass membrane protein</topology>
    </subcellularLocation>
</comment>
<feature type="transmembrane region" description="Helical" evidence="6">
    <location>
        <begin position="137"/>
        <end position="155"/>
    </location>
</feature>
<dbReference type="SUPFAM" id="SSF109755">
    <property type="entry name" value="PhoU-like"/>
    <property type="match status" value="1"/>
</dbReference>
<keyword evidence="2" id="KW-1003">Cell membrane</keyword>
<keyword evidence="8" id="KW-1185">Reference proteome</keyword>
<comment type="caution">
    <text evidence="7">The sequence shown here is derived from an EMBL/GenBank/DDBJ whole genome shotgun (WGS) entry which is preliminary data.</text>
</comment>
<dbReference type="InterPro" id="IPR003841">
    <property type="entry name" value="Na/Pi_transpt"/>
</dbReference>
<dbReference type="EMBL" id="JAGUCN010000016">
    <property type="protein sequence ID" value="MBS2212507.1"/>
    <property type="molecule type" value="Genomic_DNA"/>
</dbReference>
<evidence type="ECO:0000313" key="7">
    <source>
        <dbReference type="EMBL" id="MBS2212507.1"/>
    </source>
</evidence>
<evidence type="ECO:0000256" key="4">
    <source>
        <dbReference type="ARBA" id="ARBA00022989"/>
    </source>
</evidence>
<evidence type="ECO:0000256" key="6">
    <source>
        <dbReference type="SAM" id="Phobius"/>
    </source>
</evidence>
<dbReference type="PANTHER" id="PTHR10010">
    <property type="entry name" value="SOLUTE CARRIER FAMILY 34 SODIUM PHOSPHATE , MEMBER 2-RELATED"/>
    <property type="match status" value="1"/>
</dbReference>